<sequence>MVKAISRAFVGLVRLTVSWIIRTLDYLIRMVVTAVSALWLGIPFTTNRLADIWTKRLVQAGISNQYEEQMYSFFVGLATAIVIAGWIILAFITVGLVGMIF</sequence>
<feature type="transmembrane region" description="Helical" evidence="1">
    <location>
        <begin position="71"/>
        <end position="100"/>
    </location>
</feature>
<name>A0A7V3N5K2_UNCC3</name>
<keyword evidence="1" id="KW-0812">Transmembrane</keyword>
<organism evidence="2">
    <name type="scientific">candidate division CPR3 bacterium</name>
    <dbReference type="NCBI Taxonomy" id="2268181"/>
    <lineage>
        <taxon>Bacteria</taxon>
        <taxon>Bacteria division CPR3</taxon>
    </lineage>
</organism>
<comment type="caution">
    <text evidence="2">The sequence shown here is derived from an EMBL/GenBank/DDBJ whole genome shotgun (WGS) entry which is preliminary data.</text>
</comment>
<protein>
    <submittedName>
        <fullName evidence="2">Uncharacterized protein</fullName>
    </submittedName>
</protein>
<dbReference type="AlphaFoldDB" id="A0A7V3N5K2"/>
<proteinExistence type="predicted"/>
<reference evidence="2" key="1">
    <citation type="journal article" date="2020" name="mSystems">
        <title>Genome- and Community-Level Interaction Insights into Carbon Utilization and Element Cycling Functions of Hydrothermarchaeota in Hydrothermal Sediment.</title>
        <authorList>
            <person name="Zhou Z."/>
            <person name="Liu Y."/>
            <person name="Xu W."/>
            <person name="Pan J."/>
            <person name="Luo Z.H."/>
            <person name="Li M."/>
        </authorList>
    </citation>
    <scope>NUCLEOTIDE SEQUENCE [LARGE SCALE GENOMIC DNA]</scope>
    <source>
        <strain evidence="2">SpSt-757</strain>
    </source>
</reference>
<accession>A0A7V3N5K2</accession>
<evidence type="ECO:0000256" key="1">
    <source>
        <dbReference type="SAM" id="Phobius"/>
    </source>
</evidence>
<keyword evidence="1" id="KW-1133">Transmembrane helix</keyword>
<evidence type="ECO:0000313" key="2">
    <source>
        <dbReference type="EMBL" id="HFZ09403.1"/>
    </source>
</evidence>
<dbReference type="EMBL" id="DTGG01000142">
    <property type="protein sequence ID" value="HFZ09403.1"/>
    <property type="molecule type" value="Genomic_DNA"/>
</dbReference>
<keyword evidence="1" id="KW-0472">Membrane</keyword>
<feature type="transmembrane region" description="Helical" evidence="1">
    <location>
        <begin position="26"/>
        <end position="50"/>
    </location>
</feature>
<gene>
    <name evidence="2" type="ORF">ENV41_04670</name>
</gene>